<evidence type="ECO:0000256" key="6">
    <source>
        <dbReference type="RuleBase" id="RU361277"/>
    </source>
</evidence>
<evidence type="ECO:0000256" key="5">
    <source>
        <dbReference type="ARBA" id="ARBA00023027"/>
    </source>
</evidence>
<evidence type="ECO:0000313" key="8">
    <source>
        <dbReference type="EMBL" id="KJF17662.1"/>
    </source>
</evidence>
<dbReference type="InterPro" id="IPR002328">
    <property type="entry name" value="ADH_Zn_CS"/>
</dbReference>
<dbReference type="EC" id="1.1.1.1" evidence="8"/>
<dbReference type="InterPro" id="IPR013154">
    <property type="entry name" value="ADH-like_N"/>
</dbReference>
<accession>A0A0D8HIQ1</accession>
<evidence type="ECO:0000256" key="1">
    <source>
        <dbReference type="ARBA" id="ARBA00008072"/>
    </source>
</evidence>
<dbReference type="Proteomes" id="UP000032360">
    <property type="component" value="Unassembled WGS sequence"/>
</dbReference>
<dbReference type="InterPro" id="IPR013149">
    <property type="entry name" value="ADH-like_C"/>
</dbReference>
<dbReference type="PATRIC" id="fig|1280514.3.peg.1904"/>
<keyword evidence="4 8" id="KW-0560">Oxidoreductase</keyword>
<dbReference type="RefSeq" id="WP_052605197.1">
    <property type="nucleotide sequence ID" value="NZ_JXYS01000032.1"/>
</dbReference>
<dbReference type="GO" id="GO:0005829">
    <property type="term" value="C:cytosol"/>
    <property type="evidence" value="ECO:0007669"/>
    <property type="project" value="TreeGrafter"/>
</dbReference>
<dbReference type="SUPFAM" id="SSF50129">
    <property type="entry name" value="GroES-like"/>
    <property type="match status" value="2"/>
</dbReference>
<dbReference type="EMBL" id="JXYS01000032">
    <property type="protein sequence ID" value="KJF17662.1"/>
    <property type="molecule type" value="Genomic_DNA"/>
</dbReference>
<dbReference type="InterPro" id="IPR036291">
    <property type="entry name" value="NAD(P)-bd_dom_sf"/>
</dbReference>
<dbReference type="PANTHER" id="PTHR43880">
    <property type="entry name" value="ALCOHOL DEHYDROGENASE"/>
    <property type="match status" value="1"/>
</dbReference>
<keyword evidence="3 6" id="KW-0862">Zinc</keyword>
<dbReference type="PROSITE" id="PS00059">
    <property type="entry name" value="ADH_ZINC"/>
    <property type="match status" value="1"/>
</dbReference>
<name>A0A0D8HIQ1_9ACTN</name>
<dbReference type="Gene3D" id="3.40.50.720">
    <property type="entry name" value="NAD(P)-binding Rossmann-like Domain"/>
    <property type="match status" value="1"/>
</dbReference>
<comment type="cofactor">
    <cofactor evidence="6">
        <name>Zn(2+)</name>
        <dbReference type="ChEBI" id="CHEBI:29105"/>
    </cofactor>
</comment>
<dbReference type="Gene3D" id="3.90.180.10">
    <property type="entry name" value="Medium-chain alcohol dehydrogenases, catalytic domain"/>
    <property type="match status" value="1"/>
</dbReference>
<dbReference type="GO" id="GO:0046294">
    <property type="term" value="P:formaldehyde catabolic process"/>
    <property type="evidence" value="ECO:0007669"/>
    <property type="project" value="TreeGrafter"/>
</dbReference>
<dbReference type="Pfam" id="PF00107">
    <property type="entry name" value="ADH_zinc_N"/>
    <property type="match status" value="1"/>
</dbReference>
<organism evidence="8 9">
    <name type="scientific">Acidithrix ferrooxidans</name>
    <dbReference type="NCBI Taxonomy" id="1280514"/>
    <lineage>
        <taxon>Bacteria</taxon>
        <taxon>Bacillati</taxon>
        <taxon>Actinomycetota</taxon>
        <taxon>Acidimicrobiia</taxon>
        <taxon>Acidimicrobiales</taxon>
        <taxon>Acidimicrobiaceae</taxon>
        <taxon>Acidithrix</taxon>
    </lineage>
</organism>
<dbReference type="InterPro" id="IPR011032">
    <property type="entry name" value="GroES-like_sf"/>
</dbReference>
<proteinExistence type="inferred from homology"/>
<dbReference type="STRING" id="1280514.AXFE_14570"/>
<reference evidence="8 9" key="1">
    <citation type="submission" date="2015-01" db="EMBL/GenBank/DDBJ databases">
        <title>Draft genome of the acidophilic iron oxidizer Acidithrix ferrooxidans strain Py-F3.</title>
        <authorList>
            <person name="Poehlein A."/>
            <person name="Eisen S."/>
            <person name="Schloemann M."/>
            <person name="Johnson B.D."/>
            <person name="Daniel R."/>
            <person name="Muehling M."/>
        </authorList>
    </citation>
    <scope>NUCLEOTIDE SEQUENCE [LARGE SCALE GENOMIC DNA]</scope>
    <source>
        <strain evidence="8 9">Py-F3</strain>
    </source>
</reference>
<dbReference type="NCBIfam" id="TIGR03989">
    <property type="entry name" value="Rxyl_3153"/>
    <property type="match status" value="1"/>
</dbReference>
<protein>
    <submittedName>
        <fullName evidence="8">Putative alcohol dehydrogenase D</fullName>
        <ecNumber evidence="8">1.1.1.1</ecNumber>
    </submittedName>
</protein>
<keyword evidence="5" id="KW-0520">NAD</keyword>
<dbReference type="SMART" id="SM00829">
    <property type="entry name" value="PKS_ER"/>
    <property type="match status" value="1"/>
</dbReference>
<feature type="domain" description="Enoyl reductase (ER)" evidence="7">
    <location>
        <begin position="10"/>
        <end position="368"/>
    </location>
</feature>
<dbReference type="Pfam" id="PF08240">
    <property type="entry name" value="ADH_N"/>
    <property type="match status" value="1"/>
</dbReference>
<dbReference type="OrthoDB" id="334894at2"/>
<dbReference type="AlphaFoldDB" id="A0A0D8HIQ1"/>
<evidence type="ECO:0000256" key="4">
    <source>
        <dbReference type="ARBA" id="ARBA00023002"/>
    </source>
</evidence>
<dbReference type="InterPro" id="IPR023921">
    <property type="entry name" value="ADH_Zn_actinomycetes"/>
</dbReference>
<dbReference type="SUPFAM" id="SSF51735">
    <property type="entry name" value="NAD(P)-binding Rossmann-fold domains"/>
    <property type="match status" value="1"/>
</dbReference>
<evidence type="ECO:0000259" key="7">
    <source>
        <dbReference type="SMART" id="SM00829"/>
    </source>
</evidence>
<keyword evidence="2 6" id="KW-0479">Metal-binding</keyword>
<evidence type="ECO:0000256" key="3">
    <source>
        <dbReference type="ARBA" id="ARBA00022833"/>
    </source>
</evidence>
<dbReference type="GO" id="GO:0051903">
    <property type="term" value="F:S-(hydroxymethyl)glutathione dehydrogenase [NAD(P)+] activity"/>
    <property type="evidence" value="ECO:0007669"/>
    <property type="project" value="TreeGrafter"/>
</dbReference>
<dbReference type="PANTHER" id="PTHR43880:SF12">
    <property type="entry name" value="ALCOHOL DEHYDROGENASE CLASS-3"/>
    <property type="match status" value="1"/>
</dbReference>
<dbReference type="GO" id="GO:0004022">
    <property type="term" value="F:alcohol dehydrogenase (NAD+) activity"/>
    <property type="evidence" value="ECO:0007669"/>
    <property type="project" value="UniProtKB-EC"/>
</dbReference>
<sequence>MKTSAAVLWGTNQEWSVEEVELADPLYGEVRVKLASSGLCHSDEHLVTGDLPAVLPIVGGHEGAGIIEAVGPGVTSLAEGDHVVLGFIPSCGRCSACSTGHQNLCELGALIMSGQEVAGGQRITARGQGIGTMCCLGTFSPYVVVHESSAIKIRNDVPLDKASLVGCGVTTGIGSALYSAEVRAGDIVAVVGVGGIGTNAIQGARLAGAKFIVAIDPVEARRDSAKFFGATHSAANLDEAFGLITEISNGLMANSAVITTGVGEGHLVAPVMALLGKNGKAVITSISPFSQVDVKLSLLDMTLYQKQLRGSLFGSANPRFDIPKILDLYMDGIVKLDELVTATYTLDQVNQGYQDMRDGKNVRGMILFD</sequence>
<comment type="similarity">
    <text evidence="1 6">Belongs to the zinc-containing alcohol dehydrogenase family.</text>
</comment>
<comment type="caution">
    <text evidence="8">The sequence shown here is derived from an EMBL/GenBank/DDBJ whole genome shotgun (WGS) entry which is preliminary data.</text>
</comment>
<keyword evidence="9" id="KW-1185">Reference proteome</keyword>
<dbReference type="GO" id="GO:0008270">
    <property type="term" value="F:zinc ion binding"/>
    <property type="evidence" value="ECO:0007669"/>
    <property type="project" value="InterPro"/>
</dbReference>
<dbReference type="CDD" id="cd08279">
    <property type="entry name" value="Zn_ADH_class_III"/>
    <property type="match status" value="1"/>
</dbReference>
<gene>
    <name evidence="8" type="primary">adhD</name>
    <name evidence="8" type="ORF">AXFE_14570</name>
</gene>
<evidence type="ECO:0000256" key="2">
    <source>
        <dbReference type="ARBA" id="ARBA00022723"/>
    </source>
</evidence>
<evidence type="ECO:0000313" key="9">
    <source>
        <dbReference type="Proteomes" id="UP000032360"/>
    </source>
</evidence>
<dbReference type="InterPro" id="IPR020843">
    <property type="entry name" value="ER"/>
</dbReference>